<evidence type="ECO:0000313" key="12">
    <source>
        <dbReference type="Proteomes" id="UP000005868"/>
    </source>
</evidence>
<dbReference type="Proteomes" id="UP000005868">
    <property type="component" value="Chromosome"/>
</dbReference>
<feature type="transmembrane region" description="Helical" evidence="9">
    <location>
        <begin position="381"/>
        <end position="399"/>
    </location>
</feature>
<dbReference type="InterPro" id="IPR052180">
    <property type="entry name" value="NhaC_Na-H+_Antiporter"/>
</dbReference>
<comment type="subcellular location">
    <subcellularLocation>
        <location evidence="1">Cell membrane</location>
        <topology evidence="1">Multi-pass membrane protein</topology>
    </subcellularLocation>
</comment>
<comment type="similarity">
    <text evidence="8">Belongs to the NhaC Na(+)/H(+) (TC 2.A.35) antiporter family.</text>
</comment>
<evidence type="ECO:0000256" key="7">
    <source>
        <dbReference type="ARBA" id="ARBA00023136"/>
    </source>
</evidence>
<proteinExistence type="inferred from homology"/>
<feature type="transmembrane region" description="Helical" evidence="9">
    <location>
        <begin position="193"/>
        <end position="214"/>
    </location>
</feature>
<evidence type="ECO:0000256" key="3">
    <source>
        <dbReference type="ARBA" id="ARBA00022449"/>
    </source>
</evidence>
<feature type="transmembrane region" description="Helical" evidence="9">
    <location>
        <begin position="12"/>
        <end position="30"/>
    </location>
</feature>
<feature type="transmembrane region" description="Helical" evidence="9">
    <location>
        <begin position="99"/>
        <end position="125"/>
    </location>
</feature>
<dbReference type="KEGG" id="tli:Tlie_1389"/>
<dbReference type="HOGENOM" id="CLU_033405_1_0_0"/>
<keyword evidence="12" id="KW-1185">Reference proteome</keyword>
<feature type="transmembrane region" description="Helical" evidence="9">
    <location>
        <begin position="137"/>
        <end position="165"/>
    </location>
</feature>
<evidence type="ECO:0000256" key="8">
    <source>
        <dbReference type="ARBA" id="ARBA00038435"/>
    </source>
</evidence>
<feature type="transmembrane region" description="Helical" evidence="9">
    <location>
        <begin position="36"/>
        <end position="55"/>
    </location>
</feature>
<dbReference type="EMBL" id="CP003096">
    <property type="protein sequence ID" value="AER67117.1"/>
    <property type="molecule type" value="Genomic_DNA"/>
</dbReference>
<reference evidence="12" key="1">
    <citation type="submission" date="2011-10" db="EMBL/GenBank/DDBJ databases">
        <title>The complete genome of chromosome of Thermovirga lienii DSM 17291.</title>
        <authorList>
            <consortium name="US DOE Joint Genome Institute (JGI-PGF)"/>
            <person name="Lucas S."/>
            <person name="Copeland A."/>
            <person name="Lapidus A."/>
            <person name="Glavina del Rio T."/>
            <person name="Dalin E."/>
            <person name="Tice H."/>
            <person name="Bruce D."/>
            <person name="Goodwin L."/>
            <person name="Pitluck S."/>
            <person name="Peters L."/>
            <person name="Mikhailova N."/>
            <person name="Saunders E."/>
            <person name="Kyrpides N."/>
            <person name="Mavromatis K."/>
            <person name="Ivanova N."/>
            <person name="Last F.I."/>
            <person name="Brettin T."/>
            <person name="Detter J.C."/>
            <person name="Han C."/>
            <person name="Larimer F."/>
            <person name="Land M."/>
            <person name="Hauser L."/>
            <person name="Markowitz V."/>
            <person name="Cheng J.-F."/>
            <person name="Hugenholtz P."/>
            <person name="Woyke T."/>
            <person name="Wu D."/>
            <person name="Spring S."/>
            <person name="Schroeder M."/>
            <person name="Brambilla E.-M."/>
            <person name="Klenk H.-P."/>
            <person name="Eisen J.A."/>
        </authorList>
    </citation>
    <scope>NUCLEOTIDE SEQUENCE [LARGE SCALE GENOMIC DNA]</scope>
    <source>
        <strain evidence="12">ATCC BAA-1197 / DSM 17291 / Cas60314</strain>
    </source>
</reference>
<keyword evidence="2" id="KW-0813">Transport</keyword>
<evidence type="ECO:0000259" key="10">
    <source>
        <dbReference type="Pfam" id="PF03553"/>
    </source>
</evidence>
<evidence type="ECO:0000256" key="2">
    <source>
        <dbReference type="ARBA" id="ARBA00022448"/>
    </source>
</evidence>
<accession>G7V6K4</accession>
<dbReference type="InterPro" id="IPR004770">
    <property type="entry name" value="Na/H_antiport_NhaC"/>
</dbReference>
<feature type="transmembrane region" description="Helical" evidence="9">
    <location>
        <begin position="235"/>
        <end position="254"/>
    </location>
</feature>
<feature type="domain" description="Na+/H+ antiporter NhaC-like C-terminal" evidence="10">
    <location>
        <begin position="162"/>
        <end position="482"/>
    </location>
</feature>
<dbReference type="NCBIfam" id="TIGR00931">
    <property type="entry name" value="antiport_nhaC"/>
    <property type="match status" value="1"/>
</dbReference>
<dbReference type="GO" id="GO:0015297">
    <property type="term" value="F:antiporter activity"/>
    <property type="evidence" value="ECO:0007669"/>
    <property type="project" value="UniProtKB-KW"/>
</dbReference>
<evidence type="ECO:0000256" key="6">
    <source>
        <dbReference type="ARBA" id="ARBA00022989"/>
    </source>
</evidence>
<feature type="transmembrane region" description="Helical" evidence="9">
    <location>
        <begin position="260"/>
        <end position="277"/>
    </location>
</feature>
<feature type="transmembrane region" description="Helical" evidence="9">
    <location>
        <begin position="344"/>
        <end position="361"/>
    </location>
</feature>
<evidence type="ECO:0000256" key="1">
    <source>
        <dbReference type="ARBA" id="ARBA00004651"/>
    </source>
</evidence>
<keyword evidence="6 9" id="KW-1133">Transmembrane helix</keyword>
<evidence type="ECO:0000256" key="5">
    <source>
        <dbReference type="ARBA" id="ARBA00022692"/>
    </source>
</evidence>
<dbReference type="eggNOG" id="COG1757">
    <property type="taxonomic scope" value="Bacteria"/>
</dbReference>
<evidence type="ECO:0000313" key="11">
    <source>
        <dbReference type="EMBL" id="AER67117.1"/>
    </source>
</evidence>
<dbReference type="InterPro" id="IPR018461">
    <property type="entry name" value="Na/H_Antiport_NhaC-like_C"/>
</dbReference>
<reference evidence="11 12" key="2">
    <citation type="journal article" date="2012" name="Stand. Genomic Sci.">
        <title>Genome sequence of the moderately thermophilic, amino-acid-degrading and sulfur-reducing bacterium Thermovirga lienii type strain (Cas60314(T)).</title>
        <authorList>
            <person name="Goker M."/>
            <person name="Saunders E."/>
            <person name="Lapidus A."/>
            <person name="Nolan M."/>
            <person name="Lucas S."/>
            <person name="Hammon N."/>
            <person name="Deshpande S."/>
            <person name="Cheng J.F."/>
            <person name="Han C."/>
            <person name="Tapia R."/>
            <person name="Goodwin L.A."/>
            <person name="Pitluck S."/>
            <person name="Liolios K."/>
            <person name="Mavromatis K."/>
            <person name="Pagani I."/>
            <person name="Ivanova N."/>
            <person name="Mikhailova N."/>
            <person name="Pati A."/>
            <person name="Chen A."/>
            <person name="Palaniappan K."/>
            <person name="Land M."/>
            <person name="Chang Y.J."/>
            <person name="Jeffries C.D."/>
            <person name="Brambilla E.M."/>
            <person name="Rohde M."/>
            <person name="Spring S."/>
            <person name="Detter J.C."/>
            <person name="Woyke T."/>
            <person name="Bristow J."/>
            <person name="Eisen J.A."/>
            <person name="Markowitz V."/>
            <person name="Hugenholtz P."/>
            <person name="Kyrpides N.C."/>
            <person name="Klenk H.P."/>
        </authorList>
    </citation>
    <scope>NUCLEOTIDE SEQUENCE [LARGE SCALE GENOMIC DNA]</scope>
    <source>
        <strain evidence="12">ATCC BAA-1197 / DSM 17291 / Cas60314</strain>
    </source>
</reference>
<keyword evidence="5 9" id="KW-0812">Transmembrane</keyword>
<name>G7V6K4_THELD</name>
<dbReference type="AlphaFoldDB" id="G7V6K4"/>
<evidence type="ECO:0000256" key="4">
    <source>
        <dbReference type="ARBA" id="ARBA00022475"/>
    </source>
</evidence>
<dbReference type="PANTHER" id="PTHR33451">
    <property type="entry name" value="MALATE-2H(+)/NA(+)-LACTATE ANTIPORTER"/>
    <property type="match status" value="1"/>
</dbReference>
<dbReference type="GO" id="GO:0005886">
    <property type="term" value="C:plasma membrane"/>
    <property type="evidence" value="ECO:0007669"/>
    <property type="project" value="UniProtKB-SubCell"/>
</dbReference>
<sequence length="504" mass="52407">MAEGTGSKPSLGLSVGVFAIAAAIISYGVLALGVDAHIPIVISSVVVCLVGVVVLKKPWSEIEQGGLNAIAVALQAIVILMIIGMVIGIWIQSGVVPALIYYGLSILSPSIFLLATLLVCSVVSLATGSSWTTAGTVGIALMGIAHGLGIPAPLSAGIVISGAYFGDKMSPLSDTTNLAPAVAGANLFDHIKAMVWSTGPTYLIVALITIVLGMKYAGGSLDAAKIEAMQTMLKAEFPISFLGFVPPVVVILLAAKKTPAVPGLFAGVVLAVLLSVFQGHGLADIINAVHYGYEAQLSSEIANAEADALMALLAQNDLSVAPELAQEVGNMLTELLTRGGLDSMMWTISLIFCALFFGGVMEACGFLETIVGSLTKSVKTVGGMMGAVIASSFVSNLFLGDQYLSLVIPGRMFKGAFEEKGLAPRMLSRALEDCGTLTSPLVPWNTCGAFQSSVLGVPTLAYLPYAFLNYLNPIMSVLISYMKIGVYWRTQSGEDVVAKEHPGN</sequence>
<keyword evidence="7 9" id="KW-0472">Membrane</keyword>
<gene>
    <name evidence="11" type="ordered locus">Tlie_1389</name>
</gene>
<organism evidence="11 12">
    <name type="scientific">Thermovirga lienii (strain ATCC BAA-1197 / DSM 17291 / Cas60314)</name>
    <dbReference type="NCBI Taxonomy" id="580340"/>
    <lineage>
        <taxon>Bacteria</taxon>
        <taxon>Thermotogati</taxon>
        <taxon>Synergistota</taxon>
        <taxon>Synergistia</taxon>
        <taxon>Synergistales</taxon>
        <taxon>Thermovirgaceae</taxon>
        <taxon>Thermovirga</taxon>
    </lineage>
</organism>
<protein>
    <submittedName>
        <fullName evidence="11">Na+/H+ antiporter NhaC</fullName>
    </submittedName>
</protein>
<dbReference type="OrthoDB" id="9762978at2"/>
<dbReference type="Pfam" id="PF03553">
    <property type="entry name" value="Na_H_antiporter"/>
    <property type="match status" value="1"/>
</dbReference>
<keyword evidence="3" id="KW-0050">Antiport</keyword>
<keyword evidence="4" id="KW-1003">Cell membrane</keyword>
<evidence type="ECO:0000256" key="9">
    <source>
        <dbReference type="SAM" id="Phobius"/>
    </source>
</evidence>
<feature type="transmembrane region" description="Helical" evidence="9">
    <location>
        <begin position="67"/>
        <end position="93"/>
    </location>
</feature>
<dbReference type="PANTHER" id="PTHR33451:SF3">
    <property type="entry name" value="MALATE-2H(+)_NA(+)-LACTATE ANTIPORTER"/>
    <property type="match status" value="1"/>
</dbReference>